<gene>
    <name evidence="3 4" type="primary">LOC113216226</name>
</gene>
<dbReference type="InterPro" id="IPR001810">
    <property type="entry name" value="F-box_dom"/>
</dbReference>
<evidence type="ECO:0000313" key="2">
    <source>
        <dbReference type="Proteomes" id="UP000504606"/>
    </source>
</evidence>
<dbReference type="KEGG" id="foc:113216226"/>
<protein>
    <submittedName>
        <fullName evidence="3 4">Uncharacterized protein LOC113216226</fullName>
    </submittedName>
</protein>
<dbReference type="SMART" id="SM00256">
    <property type="entry name" value="FBOX"/>
    <property type="match status" value="1"/>
</dbReference>
<evidence type="ECO:0000259" key="1">
    <source>
        <dbReference type="PROSITE" id="PS50181"/>
    </source>
</evidence>
<organism evidence="2 4">
    <name type="scientific">Frankliniella occidentalis</name>
    <name type="common">Western flower thrips</name>
    <name type="synonym">Euthrips occidentalis</name>
    <dbReference type="NCBI Taxonomy" id="133901"/>
    <lineage>
        <taxon>Eukaryota</taxon>
        <taxon>Metazoa</taxon>
        <taxon>Ecdysozoa</taxon>
        <taxon>Arthropoda</taxon>
        <taxon>Hexapoda</taxon>
        <taxon>Insecta</taxon>
        <taxon>Pterygota</taxon>
        <taxon>Neoptera</taxon>
        <taxon>Paraneoptera</taxon>
        <taxon>Thysanoptera</taxon>
        <taxon>Terebrantia</taxon>
        <taxon>Thripoidea</taxon>
        <taxon>Thripidae</taxon>
        <taxon>Frankliniella</taxon>
    </lineage>
</organism>
<dbReference type="PROSITE" id="PS50181">
    <property type="entry name" value="FBOX"/>
    <property type="match status" value="1"/>
</dbReference>
<accession>A0A6J1TEQ0</accession>
<dbReference type="RefSeq" id="XP_026291748.1">
    <property type="nucleotide sequence ID" value="XM_026435963.2"/>
</dbReference>
<dbReference type="SUPFAM" id="SSF81383">
    <property type="entry name" value="F-box domain"/>
    <property type="match status" value="1"/>
</dbReference>
<keyword evidence="2" id="KW-1185">Reference proteome</keyword>
<dbReference type="AlphaFoldDB" id="A0A6J1TEQ0"/>
<evidence type="ECO:0000313" key="4">
    <source>
        <dbReference type="RefSeq" id="XP_026291748.1"/>
    </source>
</evidence>
<sequence length="480" mass="53387">MDRLPDAVLLRVFRSLDDEKLLDIRRVCRRFKDLALHPSLWQQRTIGAHWWNDELSSVDFPRGRCRECAVLRLAPCARIWTVSLPRPTPQSQQLCASTRCAVTKVVLRVRRAGAPTAGHHAALLLRNQEALGRLRTLELDSFDSRLAARDAGELIATLMCASGLEQLTLWSFPSALRSLPVPYKDLPAAASLKLFRCDLTRASQAFCDSILATHAGTLEEAQLGFKAAPPTPATTAALLGAIPGLRVLFCYMMPGLEALAASASLVDLTLTVEVGQHFEARMRSAAALLRGAPQLRRVYLDYGPGTSAPADVDLVAAMAANERAPLRSLKLADRGKVDRWQFPQLPRLLAALPQLPQLQMLEVSWVPDEFLLALTPQTAPALRSLFVRSWAPCVHNYLHADAVQKCLAANPSLELYVFPCKPSSRVMLPKQCPRKRLCAACSLDCHQDFRKKDEAQDYKAMSEEEQRWRRWTSGHVLLPR</sequence>
<proteinExistence type="predicted"/>
<dbReference type="Gene3D" id="3.80.10.10">
    <property type="entry name" value="Ribonuclease Inhibitor"/>
    <property type="match status" value="1"/>
</dbReference>
<dbReference type="RefSeq" id="XP_026291747.1">
    <property type="nucleotide sequence ID" value="XM_026435962.2"/>
</dbReference>
<dbReference type="Gene3D" id="1.20.1280.50">
    <property type="match status" value="1"/>
</dbReference>
<feature type="domain" description="F-box" evidence="1">
    <location>
        <begin position="1"/>
        <end position="44"/>
    </location>
</feature>
<dbReference type="Proteomes" id="UP000504606">
    <property type="component" value="Unplaced"/>
</dbReference>
<dbReference type="OrthoDB" id="10257471at2759"/>
<dbReference type="InterPro" id="IPR036047">
    <property type="entry name" value="F-box-like_dom_sf"/>
</dbReference>
<dbReference type="GeneID" id="113216226"/>
<evidence type="ECO:0000313" key="3">
    <source>
        <dbReference type="RefSeq" id="XP_026291747.1"/>
    </source>
</evidence>
<name>A0A6J1TEQ0_FRAOC</name>
<dbReference type="InterPro" id="IPR032675">
    <property type="entry name" value="LRR_dom_sf"/>
</dbReference>
<reference evidence="3 4" key="1">
    <citation type="submission" date="2025-04" db="UniProtKB">
        <authorList>
            <consortium name="RefSeq"/>
        </authorList>
    </citation>
    <scope>IDENTIFICATION</scope>
    <source>
        <tissue evidence="3 4">Whole organism</tissue>
    </source>
</reference>
<dbReference type="Pfam" id="PF12937">
    <property type="entry name" value="F-box-like"/>
    <property type="match status" value="1"/>
</dbReference>